<reference evidence="2" key="1">
    <citation type="journal article" date="2023" name="Mol. Phylogenet. Evol.">
        <title>Genome-scale phylogeny and comparative genomics of the fungal order Sordariales.</title>
        <authorList>
            <person name="Hensen N."/>
            <person name="Bonometti L."/>
            <person name="Westerberg I."/>
            <person name="Brannstrom I.O."/>
            <person name="Guillou S."/>
            <person name="Cros-Aarteil S."/>
            <person name="Calhoun S."/>
            <person name="Haridas S."/>
            <person name="Kuo A."/>
            <person name="Mondo S."/>
            <person name="Pangilinan J."/>
            <person name="Riley R."/>
            <person name="LaButti K."/>
            <person name="Andreopoulos B."/>
            <person name="Lipzen A."/>
            <person name="Chen C."/>
            <person name="Yan M."/>
            <person name="Daum C."/>
            <person name="Ng V."/>
            <person name="Clum A."/>
            <person name="Steindorff A."/>
            <person name="Ohm R.A."/>
            <person name="Martin F."/>
            <person name="Silar P."/>
            <person name="Natvig D.O."/>
            <person name="Lalanne C."/>
            <person name="Gautier V."/>
            <person name="Ament-Velasquez S.L."/>
            <person name="Kruys A."/>
            <person name="Hutchinson M.I."/>
            <person name="Powell A.J."/>
            <person name="Barry K."/>
            <person name="Miller A.N."/>
            <person name="Grigoriev I.V."/>
            <person name="Debuchy R."/>
            <person name="Gladieux P."/>
            <person name="Hiltunen Thoren M."/>
            <person name="Johannesson H."/>
        </authorList>
    </citation>
    <scope>NUCLEOTIDE SEQUENCE</scope>
    <source>
        <strain evidence="2">CBS 118394</strain>
    </source>
</reference>
<accession>A0AAE0HWC6</accession>
<name>A0AAE0HWC6_9PEZI</name>
<protein>
    <submittedName>
        <fullName evidence="2">Uncharacterized protein</fullName>
    </submittedName>
</protein>
<sequence length="226" mass="25081">MADTFQLEEILQSQRAQPKARQPGIDYPQGQNPVDDQELDVLLAKDGFTATAQIHFHHDTITLRGISRFEVMTLLLGYHGKPSRNDDLSSVPLRFVTEELDFESDTEAAQFILYHAGGDVLVEKDDGVIGITMRKAIMIPRTTQTPPSLISDAQSETLAAGATASKVSGRRRIRPVQINKEDLINTEMMGNLEKNTHIVQAKEDLVNENAEMIRNEPNKKAGAGKF</sequence>
<evidence type="ECO:0000313" key="3">
    <source>
        <dbReference type="Proteomes" id="UP001283341"/>
    </source>
</evidence>
<proteinExistence type="predicted"/>
<dbReference type="Proteomes" id="UP001283341">
    <property type="component" value="Unassembled WGS sequence"/>
</dbReference>
<keyword evidence="3" id="KW-1185">Reference proteome</keyword>
<dbReference type="AlphaFoldDB" id="A0AAE0HWC6"/>
<feature type="region of interest" description="Disordered" evidence="1">
    <location>
        <begin position="12"/>
        <end position="32"/>
    </location>
</feature>
<reference evidence="2" key="2">
    <citation type="submission" date="2023-06" db="EMBL/GenBank/DDBJ databases">
        <authorList>
            <consortium name="Lawrence Berkeley National Laboratory"/>
            <person name="Haridas S."/>
            <person name="Hensen N."/>
            <person name="Bonometti L."/>
            <person name="Westerberg I."/>
            <person name="Brannstrom I.O."/>
            <person name="Guillou S."/>
            <person name="Cros-Aarteil S."/>
            <person name="Calhoun S."/>
            <person name="Kuo A."/>
            <person name="Mondo S."/>
            <person name="Pangilinan J."/>
            <person name="Riley R."/>
            <person name="Labutti K."/>
            <person name="Andreopoulos B."/>
            <person name="Lipzen A."/>
            <person name="Chen C."/>
            <person name="Yanf M."/>
            <person name="Daum C."/>
            <person name="Ng V."/>
            <person name="Clum A."/>
            <person name="Steindorff A."/>
            <person name="Ohm R."/>
            <person name="Martin F."/>
            <person name="Silar P."/>
            <person name="Natvig D."/>
            <person name="Lalanne C."/>
            <person name="Gautier V."/>
            <person name="Ament-Velasquez S.L."/>
            <person name="Kruys A."/>
            <person name="Hutchinson M.I."/>
            <person name="Powell A.J."/>
            <person name="Barry K."/>
            <person name="Miller A.N."/>
            <person name="Grigoriev I.V."/>
            <person name="Debuchy R."/>
            <person name="Gladieux P."/>
            <person name="Thoren M.H."/>
            <person name="Johannesson H."/>
        </authorList>
    </citation>
    <scope>NUCLEOTIDE SEQUENCE</scope>
    <source>
        <strain evidence="2">CBS 118394</strain>
    </source>
</reference>
<comment type="caution">
    <text evidence="2">The sequence shown here is derived from an EMBL/GenBank/DDBJ whole genome shotgun (WGS) entry which is preliminary data.</text>
</comment>
<dbReference type="EMBL" id="JAUEDM010000007">
    <property type="protein sequence ID" value="KAK3314138.1"/>
    <property type="molecule type" value="Genomic_DNA"/>
</dbReference>
<evidence type="ECO:0000313" key="2">
    <source>
        <dbReference type="EMBL" id="KAK3314138.1"/>
    </source>
</evidence>
<organism evidence="2 3">
    <name type="scientific">Apodospora peruviana</name>
    <dbReference type="NCBI Taxonomy" id="516989"/>
    <lineage>
        <taxon>Eukaryota</taxon>
        <taxon>Fungi</taxon>
        <taxon>Dikarya</taxon>
        <taxon>Ascomycota</taxon>
        <taxon>Pezizomycotina</taxon>
        <taxon>Sordariomycetes</taxon>
        <taxon>Sordariomycetidae</taxon>
        <taxon>Sordariales</taxon>
        <taxon>Lasiosphaeriaceae</taxon>
        <taxon>Apodospora</taxon>
    </lineage>
</organism>
<gene>
    <name evidence="2" type="ORF">B0H66DRAFT_537386</name>
</gene>
<evidence type="ECO:0000256" key="1">
    <source>
        <dbReference type="SAM" id="MobiDB-lite"/>
    </source>
</evidence>